<keyword evidence="5 9" id="KW-0472">Membrane</keyword>
<dbReference type="HOGENOM" id="CLU_025025_1_0_1"/>
<reference evidence="11" key="1">
    <citation type="submission" date="2011-05" db="EMBL/GenBank/DDBJ databases">
        <title>Insights into the evolution of the great apes provided by the gorilla genome.</title>
        <authorList>
            <person name="Scally A."/>
        </authorList>
    </citation>
    <scope>NUCLEOTIDE SEQUENCE [LARGE SCALE GENOMIC DNA]</scope>
</reference>
<dbReference type="OMA" id="CAEMREN"/>
<dbReference type="GO" id="GO:0015247">
    <property type="term" value="F:aminophospholipid flippase activity"/>
    <property type="evidence" value="ECO:0000318"/>
    <property type="project" value="GO_Central"/>
</dbReference>
<dbReference type="Bgee" id="ENSGGOG00000028300">
    <property type="expression patterns" value="Expressed in testis"/>
</dbReference>
<evidence type="ECO:0000256" key="2">
    <source>
        <dbReference type="ARBA" id="ARBA00009457"/>
    </source>
</evidence>
<evidence type="ECO:0000256" key="8">
    <source>
        <dbReference type="ARBA" id="ARBA00032728"/>
    </source>
</evidence>
<dbReference type="InParanoid" id="G3RPW5"/>
<comment type="similarity">
    <text evidence="2">Belongs to the CDC50/LEM3 family.</text>
</comment>
<dbReference type="PANTHER" id="PTHR10926:SF1">
    <property type="entry name" value="CELL CYCLE CONTROL PROTEIN 50C"/>
    <property type="match status" value="1"/>
</dbReference>
<dbReference type="EMBL" id="CABD030022976">
    <property type="status" value="NOT_ANNOTATED_CDS"/>
    <property type="molecule type" value="Genomic_DNA"/>
</dbReference>
<name>G3RPW5_GORGO</name>
<accession>G3RPW5</accession>
<dbReference type="GeneTree" id="ENSGT00390000004660"/>
<proteinExistence type="inferred from homology"/>
<dbReference type="eggNOG" id="KOG2952">
    <property type="taxonomic scope" value="Eukaryota"/>
</dbReference>
<dbReference type="Proteomes" id="UP000001519">
    <property type="component" value="Chromosome 3"/>
</dbReference>
<evidence type="ECO:0000256" key="5">
    <source>
        <dbReference type="ARBA" id="ARBA00023136"/>
    </source>
</evidence>
<reference evidence="10" key="3">
    <citation type="submission" date="2025-08" db="UniProtKB">
        <authorList>
            <consortium name="Ensembl"/>
        </authorList>
    </citation>
    <scope>IDENTIFICATION</scope>
</reference>
<reference evidence="10 11" key="2">
    <citation type="journal article" date="2012" name="Nature">
        <title>Insights into hominid evolution from the gorilla genome sequence.</title>
        <authorList>
            <person name="Scally A."/>
            <person name="Dutheil J.Y."/>
            <person name="Hillier L.W."/>
            <person name="Jordan G.E."/>
            <person name="Goodhead I."/>
            <person name="Herrero J."/>
            <person name="Hobolth A."/>
            <person name="Lappalainen T."/>
            <person name="Mailund T."/>
            <person name="Marques-Bonet T."/>
            <person name="McCarthy S."/>
            <person name="Montgomery S.H."/>
            <person name="Schwalie P.C."/>
            <person name="Tang Y.A."/>
            <person name="Ward M.C."/>
            <person name="Xue Y."/>
            <person name="Yngvadottir B."/>
            <person name="Alkan C."/>
            <person name="Andersen L.N."/>
            <person name="Ayub Q."/>
            <person name="Ball E.V."/>
            <person name="Beal K."/>
            <person name="Bradley B.J."/>
            <person name="Chen Y."/>
            <person name="Clee C.M."/>
            <person name="Fitzgerald S."/>
            <person name="Graves T.A."/>
            <person name="Gu Y."/>
            <person name="Heath P."/>
            <person name="Heger A."/>
            <person name="Karakoc E."/>
            <person name="Kolb-Kokocinski A."/>
            <person name="Laird G.K."/>
            <person name="Lunter G."/>
            <person name="Meader S."/>
            <person name="Mort M."/>
            <person name="Mullikin J.C."/>
            <person name="Munch K."/>
            <person name="O'Connor T.D."/>
            <person name="Phillips A.D."/>
            <person name="Prado-Martinez J."/>
            <person name="Rogers A.S."/>
            <person name="Sajjadian S."/>
            <person name="Schmidt D."/>
            <person name="Shaw K."/>
            <person name="Simpson J.T."/>
            <person name="Stenson P.D."/>
            <person name="Turner D.J."/>
            <person name="Vigilant L."/>
            <person name="Vilella A.J."/>
            <person name="Whitener W."/>
            <person name="Zhu B."/>
            <person name="Cooper D.N."/>
            <person name="de Jong P."/>
            <person name="Dermitzakis E.T."/>
            <person name="Eichler E.E."/>
            <person name="Flicek P."/>
            <person name="Goldman N."/>
            <person name="Mundy N.I."/>
            <person name="Ning Z."/>
            <person name="Odom D.T."/>
            <person name="Ponting C.P."/>
            <person name="Quail M.A."/>
            <person name="Ryder O.A."/>
            <person name="Searle S.M."/>
            <person name="Warren W.C."/>
            <person name="Wilson R.K."/>
            <person name="Schierup M.H."/>
            <person name="Rogers J."/>
            <person name="Tyler-Smith C."/>
            <person name="Durbin R."/>
        </authorList>
    </citation>
    <scope>NUCLEOTIDE SEQUENCE [LARGE SCALE GENOMIC DNA]</scope>
</reference>
<dbReference type="PANTHER" id="PTHR10926">
    <property type="entry name" value="CELL CYCLE CONTROL PROTEIN 50"/>
    <property type="match status" value="1"/>
</dbReference>
<dbReference type="InterPro" id="IPR005045">
    <property type="entry name" value="CDC50/LEM3_fam"/>
</dbReference>
<keyword evidence="4 9" id="KW-1133">Transmembrane helix</keyword>
<evidence type="ECO:0000256" key="3">
    <source>
        <dbReference type="ARBA" id="ARBA00022692"/>
    </source>
</evidence>
<evidence type="ECO:0000256" key="4">
    <source>
        <dbReference type="ARBA" id="ARBA00022989"/>
    </source>
</evidence>
<dbReference type="STRING" id="9593.ENSGGOP00000017837"/>
<evidence type="ECO:0000256" key="1">
    <source>
        <dbReference type="ARBA" id="ARBA00004370"/>
    </source>
</evidence>
<dbReference type="Pfam" id="PF03381">
    <property type="entry name" value="CDC50"/>
    <property type="match status" value="1"/>
</dbReference>
<protein>
    <recommendedName>
        <fullName evidence="7">Cell cycle control protein 50C</fullName>
    </recommendedName>
    <alternativeName>
        <fullName evidence="8">Transmembrane protein 30C</fullName>
    </alternativeName>
</protein>
<evidence type="ECO:0000256" key="6">
    <source>
        <dbReference type="ARBA" id="ARBA00023180"/>
    </source>
</evidence>
<dbReference type="GO" id="GO:0045332">
    <property type="term" value="P:phospholipid translocation"/>
    <property type="evidence" value="ECO:0000318"/>
    <property type="project" value="GO_Central"/>
</dbReference>
<dbReference type="Ensembl" id="ENSGGOT00000028241.2">
    <property type="protein sequence ID" value="ENSGGOP00000017837.2"/>
    <property type="gene ID" value="ENSGGOG00000028300.2"/>
</dbReference>
<organism evidence="10 11">
    <name type="scientific">Gorilla gorilla gorilla</name>
    <name type="common">Western lowland gorilla</name>
    <dbReference type="NCBI Taxonomy" id="9595"/>
    <lineage>
        <taxon>Eukaryota</taxon>
        <taxon>Metazoa</taxon>
        <taxon>Chordata</taxon>
        <taxon>Craniata</taxon>
        <taxon>Vertebrata</taxon>
        <taxon>Euteleostomi</taxon>
        <taxon>Mammalia</taxon>
        <taxon>Eutheria</taxon>
        <taxon>Euarchontoglires</taxon>
        <taxon>Primates</taxon>
        <taxon>Haplorrhini</taxon>
        <taxon>Catarrhini</taxon>
        <taxon>Hominidae</taxon>
        <taxon>Gorilla</taxon>
    </lineage>
</organism>
<keyword evidence="6" id="KW-0325">Glycoprotein</keyword>
<dbReference type="EMBL" id="CABD030022977">
    <property type="status" value="NOT_ANNOTATED_CDS"/>
    <property type="molecule type" value="Genomic_DNA"/>
</dbReference>
<dbReference type="GO" id="GO:0005783">
    <property type="term" value="C:endoplasmic reticulum"/>
    <property type="evidence" value="ECO:0000318"/>
    <property type="project" value="GO_Central"/>
</dbReference>
<keyword evidence="11" id="KW-1185">Reference proteome</keyword>
<dbReference type="GO" id="GO:0005886">
    <property type="term" value="C:plasma membrane"/>
    <property type="evidence" value="ECO:0000318"/>
    <property type="project" value="GO_Central"/>
</dbReference>
<evidence type="ECO:0000313" key="11">
    <source>
        <dbReference type="Proteomes" id="UP000001519"/>
    </source>
</evidence>
<sequence>MEERPQHCQSRLLDNSALKQQELPIHRLYFTARRVLFVFFATGIFCLCMGIILILSARSTQEIEINYTRICANCAKLRENASNFDKKCTCSIPFYLSGKMMGNVYMYYKLYGFYQNLYLYIRSRSNRQLVGKDVKVRLDLIWYNTLFLFLNQLDFSV</sequence>
<evidence type="ECO:0000256" key="9">
    <source>
        <dbReference type="SAM" id="Phobius"/>
    </source>
</evidence>
<evidence type="ECO:0000313" key="10">
    <source>
        <dbReference type="Ensembl" id="ENSGGOP00000017837.2"/>
    </source>
</evidence>
<reference evidence="10" key="4">
    <citation type="submission" date="2025-09" db="UniProtKB">
        <authorList>
            <consortium name="Ensembl"/>
        </authorList>
    </citation>
    <scope>IDENTIFICATION</scope>
</reference>
<evidence type="ECO:0000256" key="7">
    <source>
        <dbReference type="ARBA" id="ARBA00023886"/>
    </source>
</evidence>
<dbReference type="GO" id="GO:0005794">
    <property type="term" value="C:Golgi apparatus"/>
    <property type="evidence" value="ECO:0000318"/>
    <property type="project" value="GO_Central"/>
</dbReference>
<dbReference type="AlphaFoldDB" id="G3RPW5"/>
<feature type="transmembrane region" description="Helical" evidence="9">
    <location>
        <begin position="35"/>
        <end position="57"/>
    </location>
</feature>
<comment type="subcellular location">
    <subcellularLocation>
        <location evidence="1">Membrane</location>
    </subcellularLocation>
</comment>
<keyword evidence="3 9" id="KW-0812">Transmembrane</keyword>